<proteinExistence type="predicted"/>
<dbReference type="EnsemblPlants" id="ONIVA06G19810.1">
    <property type="protein sequence ID" value="ONIVA06G19810.1"/>
    <property type="gene ID" value="ONIVA06G19810"/>
</dbReference>
<organism evidence="3">
    <name type="scientific">Oryza nivara</name>
    <name type="common">Indian wild rice</name>
    <name type="synonym">Oryza sativa f. spontanea</name>
    <dbReference type="NCBI Taxonomy" id="4536"/>
    <lineage>
        <taxon>Eukaryota</taxon>
        <taxon>Viridiplantae</taxon>
        <taxon>Streptophyta</taxon>
        <taxon>Embryophyta</taxon>
        <taxon>Tracheophyta</taxon>
        <taxon>Spermatophyta</taxon>
        <taxon>Magnoliopsida</taxon>
        <taxon>Liliopsida</taxon>
        <taxon>Poales</taxon>
        <taxon>Poaceae</taxon>
        <taxon>BOP clade</taxon>
        <taxon>Oryzoideae</taxon>
        <taxon>Oryzeae</taxon>
        <taxon>Oryzinae</taxon>
        <taxon>Oryza</taxon>
    </lineage>
</organism>
<sequence>MGMEDDATGRGTTVPFLVAVRFVVALAVGAVTFAVIVMVIAMVSRPEEIQLSIDRGYITVYDDYDSDEMGPVVSSLMTAATSPAATLRKYQSTSSTQLAAGGTAQLAVSLTASYSSQRGHKDKIINCSDITIGLVDMTLSPASWASGQMPAKINDTIVWFKLNNGFTLLKDTSHTEAMTVTITNSSQIMEYIEHRLKQEDVFHVLVMVHIITPSTNPNAPPPPPPAPAPAPAPALAPSNAQSPSNNGPAHTFYCWPITIGYGYSALQDTDDVGCKSIGSSVVPGNQTNRANATSVTSGGSTGVFVGSGFQYAQIGG</sequence>
<keyword evidence="4" id="KW-1185">Reference proteome</keyword>
<keyword evidence="2" id="KW-0472">Membrane</keyword>
<name>A0A0E0HRM9_ORYNI</name>
<keyword evidence="2" id="KW-1133">Transmembrane helix</keyword>
<feature type="transmembrane region" description="Helical" evidence="2">
    <location>
        <begin position="20"/>
        <end position="43"/>
    </location>
</feature>
<protein>
    <submittedName>
        <fullName evidence="3">Uncharacterized protein</fullName>
    </submittedName>
</protein>
<keyword evidence="2" id="KW-0812">Transmembrane</keyword>
<dbReference type="HOGENOM" id="CLU_1009612_0_0_1"/>
<evidence type="ECO:0000256" key="2">
    <source>
        <dbReference type="SAM" id="Phobius"/>
    </source>
</evidence>
<feature type="compositionally biased region" description="Pro residues" evidence="1">
    <location>
        <begin position="218"/>
        <end position="234"/>
    </location>
</feature>
<accession>A0A0E0HRM9</accession>
<dbReference type="OMA" id="TQSANIM"/>
<reference evidence="3" key="2">
    <citation type="submission" date="2018-04" db="EMBL/GenBank/DDBJ databases">
        <title>OnivRS2 (Oryza nivara Reference Sequence Version 2).</title>
        <authorList>
            <person name="Zhang J."/>
            <person name="Kudrna D."/>
            <person name="Lee S."/>
            <person name="Talag J."/>
            <person name="Rajasekar S."/>
            <person name="Welchert J."/>
            <person name="Hsing Y.-I."/>
            <person name="Wing R.A."/>
        </authorList>
    </citation>
    <scope>NUCLEOTIDE SEQUENCE [LARGE SCALE GENOMIC DNA]</scope>
    <source>
        <strain evidence="3">SL10</strain>
    </source>
</reference>
<dbReference type="Gramene" id="ONIVA06G19810.1">
    <property type="protein sequence ID" value="ONIVA06G19810.1"/>
    <property type="gene ID" value="ONIVA06G19810"/>
</dbReference>
<dbReference type="AlphaFoldDB" id="A0A0E0HRM9"/>
<evidence type="ECO:0000256" key="1">
    <source>
        <dbReference type="SAM" id="MobiDB-lite"/>
    </source>
</evidence>
<dbReference type="Proteomes" id="UP000006591">
    <property type="component" value="Chromosome 6"/>
</dbReference>
<feature type="region of interest" description="Disordered" evidence="1">
    <location>
        <begin position="216"/>
        <end position="243"/>
    </location>
</feature>
<dbReference type="eggNOG" id="ENOG502R3V1">
    <property type="taxonomic scope" value="Eukaryota"/>
</dbReference>
<evidence type="ECO:0000313" key="3">
    <source>
        <dbReference type="EnsemblPlants" id="ONIVA06G19810.1"/>
    </source>
</evidence>
<evidence type="ECO:0000313" key="4">
    <source>
        <dbReference type="Proteomes" id="UP000006591"/>
    </source>
</evidence>
<reference evidence="3" key="1">
    <citation type="submission" date="2015-04" db="UniProtKB">
        <authorList>
            <consortium name="EnsemblPlants"/>
        </authorList>
    </citation>
    <scope>IDENTIFICATION</scope>
    <source>
        <strain evidence="3">SL10</strain>
    </source>
</reference>